<dbReference type="EMBL" id="FTOA01000003">
    <property type="protein sequence ID" value="SIS71607.1"/>
    <property type="molecule type" value="Genomic_DNA"/>
</dbReference>
<dbReference type="InterPro" id="IPR015000">
    <property type="entry name" value="EipB-like"/>
</dbReference>
<keyword evidence="1" id="KW-0732">Signal</keyword>
<reference evidence="2 3" key="1">
    <citation type="submission" date="2017-01" db="EMBL/GenBank/DDBJ databases">
        <authorList>
            <person name="Mah S.A."/>
            <person name="Swanson W.J."/>
            <person name="Moy G.W."/>
            <person name="Vacquier V.D."/>
        </authorList>
    </citation>
    <scope>NUCLEOTIDE SEQUENCE [LARGE SCALE GENOMIC DNA]</scope>
    <source>
        <strain evidence="2 3">DSM 11589</strain>
    </source>
</reference>
<gene>
    <name evidence="2" type="ORF">SAMN05421779_103249</name>
</gene>
<feature type="chain" id="PRO_5012613890" description="DUF1849 family protein" evidence="1">
    <location>
        <begin position="33"/>
        <end position="347"/>
    </location>
</feature>
<dbReference type="Proteomes" id="UP000185678">
    <property type="component" value="Unassembled WGS sequence"/>
</dbReference>
<protein>
    <recommendedName>
        <fullName evidence="4">DUF1849 family protein</fullName>
    </recommendedName>
</protein>
<sequence>MLSPHAFGRFTCLITGLVLSFGVALHQGTARAAGPAAAPALAATSAAGAGVTGSALSASTTAEQNIMVPHEATYEMRLASVRGSAGIVGAGGTMRYTFSNSCDGWTVETRTDLTMLQTQGGPVQTSWDFLSWESKDGKTYRFRVRNLRNGQVIETYDGEAHMGDNGTGTAVFHLPDEDDQVFDLPKGTMFPTTHTIELIHSARKGGKFLASPIFDGSAVQGAFQVTAAFGAAKPAMPSLSPLKPADKISTLPAPASASPVAANSADTKTPVQQDVVAQAVDQALLGTPSWPMTLAFFNLDGPGDMPDFEVRISYHENGIADALLQDFGDFALRGTLVKLQALPKSDC</sequence>
<name>A0A1N7LCU1_9PROT</name>
<dbReference type="Pfam" id="PF08904">
    <property type="entry name" value="EipB_like"/>
    <property type="match status" value="2"/>
</dbReference>
<evidence type="ECO:0000256" key="1">
    <source>
        <dbReference type="SAM" id="SignalP"/>
    </source>
</evidence>
<proteinExistence type="predicted"/>
<dbReference type="STRING" id="80876.SAMN05421779_103249"/>
<evidence type="ECO:0000313" key="3">
    <source>
        <dbReference type="Proteomes" id="UP000185678"/>
    </source>
</evidence>
<organism evidence="2 3">
    <name type="scientific">Insolitispirillum peregrinum</name>
    <dbReference type="NCBI Taxonomy" id="80876"/>
    <lineage>
        <taxon>Bacteria</taxon>
        <taxon>Pseudomonadati</taxon>
        <taxon>Pseudomonadota</taxon>
        <taxon>Alphaproteobacteria</taxon>
        <taxon>Rhodospirillales</taxon>
        <taxon>Novispirillaceae</taxon>
        <taxon>Insolitispirillum</taxon>
    </lineage>
</organism>
<evidence type="ECO:0000313" key="2">
    <source>
        <dbReference type="EMBL" id="SIS71607.1"/>
    </source>
</evidence>
<evidence type="ECO:0008006" key="4">
    <source>
        <dbReference type="Google" id="ProtNLM"/>
    </source>
</evidence>
<feature type="signal peptide" evidence="1">
    <location>
        <begin position="1"/>
        <end position="32"/>
    </location>
</feature>
<accession>A0A1N7LCU1</accession>
<dbReference type="RefSeq" id="WP_076399872.1">
    <property type="nucleotide sequence ID" value="NZ_FTOA01000003.1"/>
</dbReference>
<dbReference type="AlphaFoldDB" id="A0A1N7LCU1"/>
<keyword evidence="3" id="KW-1185">Reference proteome</keyword>